<name>A0A815DQB6_ADIRI</name>
<comment type="caution">
    <text evidence="2">The sequence shown here is derived from an EMBL/GenBank/DDBJ whole genome shotgun (WGS) entry which is preliminary data.</text>
</comment>
<protein>
    <recommendedName>
        <fullName evidence="4">G-protein coupled receptors family 1 profile domain-containing protein</fullName>
    </recommendedName>
</protein>
<reference evidence="2" key="1">
    <citation type="submission" date="2021-02" db="EMBL/GenBank/DDBJ databases">
        <authorList>
            <person name="Nowell W R."/>
        </authorList>
    </citation>
    <scope>NUCLEOTIDE SEQUENCE</scope>
</reference>
<dbReference type="SUPFAM" id="SSF81321">
    <property type="entry name" value="Family A G protein-coupled receptor-like"/>
    <property type="match status" value="1"/>
</dbReference>
<dbReference type="EMBL" id="CAJNOJ010000216">
    <property type="protein sequence ID" value="CAF1301117.1"/>
    <property type="molecule type" value="Genomic_DNA"/>
</dbReference>
<evidence type="ECO:0008006" key="4">
    <source>
        <dbReference type="Google" id="ProtNLM"/>
    </source>
</evidence>
<keyword evidence="1" id="KW-0472">Membrane</keyword>
<evidence type="ECO:0000313" key="2">
    <source>
        <dbReference type="EMBL" id="CAF1301117.1"/>
    </source>
</evidence>
<keyword evidence="1" id="KW-0812">Transmembrane</keyword>
<dbReference type="Proteomes" id="UP000663852">
    <property type="component" value="Unassembled WGS sequence"/>
</dbReference>
<evidence type="ECO:0000256" key="1">
    <source>
        <dbReference type="SAM" id="Phobius"/>
    </source>
</evidence>
<dbReference type="OrthoDB" id="10009066at2759"/>
<feature type="transmembrane region" description="Helical" evidence="1">
    <location>
        <begin position="71"/>
        <end position="93"/>
    </location>
</feature>
<proteinExistence type="predicted"/>
<dbReference type="AlphaFoldDB" id="A0A815DQB6"/>
<keyword evidence="1" id="KW-1133">Transmembrane helix</keyword>
<gene>
    <name evidence="2" type="ORF">EDS130_LOCUS30611</name>
</gene>
<accession>A0A815DQB6</accession>
<sequence>MILFGYLAYRSIHQGIVLSKQQVDRQLTRITFVQVLLVAVSMTPYGIFNVYMMTTKDYSKDAYRQMQEYFISAIVGLISYFYFVGNFYMFFIVSSRFRETVKDRIFFWRKSEKSKHLGFA</sequence>
<organism evidence="2 3">
    <name type="scientific">Adineta ricciae</name>
    <name type="common">Rotifer</name>
    <dbReference type="NCBI Taxonomy" id="249248"/>
    <lineage>
        <taxon>Eukaryota</taxon>
        <taxon>Metazoa</taxon>
        <taxon>Spiralia</taxon>
        <taxon>Gnathifera</taxon>
        <taxon>Rotifera</taxon>
        <taxon>Eurotatoria</taxon>
        <taxon>Bdelloidea</taxon>
        <taxon>Adinetida</taxon>
        <taxon>Adinetidae</taxon>
        <taxon>Adineta</taxon>
    </lineage>
</organism>
<evidence type="ECO:0000313" key="3">
    <source>
        <dbReference type="Proteomes" id="UP000663852"/>
    </source>
</evidence>
<feature type="transmembrane region" description="Helical" evidence="1">
    <location>
        <begin position="30"/>
        <end position="51"/>
    </location>
</feature>
<dbReference type="Gene3D" id="1.20.1070.10">
    <property type="entry name" value="Rhodopsin 7-helix transmembrane proteins"/>
    <property type="match status" value="1"/>
</dbReference>